<dbReference type="HAMAP" id="MF_02213">
    <property type="entry name" value="Lipid_II_synth_GatD"/>
    <property type="match status" value="1"/>
</dbReference>
<dbReference type="InterPro" id="IPR029062">
    <property type="entry name" value="Class_I_gatase-like"/>
</dbReference>
<comment type="caution">
    <text evidence="3">The sequence shown here is derived from an EMBL/GenBank/DDBJ whole genome shotgun (WGS) entry which is preliminary data.</text>
</comment>
<dbReference type="InterPro" id="IPR033949">
    <property type="entry name" value="CobQ_GATase1"/>
</dbReference>
<keyword evidence="1" id="KW-0315">Glutamine amidotransferase</keyword>
<dbReference type="Gene3D" id="3.40.50.880">
    <property type="match status" value="1"/>
</dbReference>
<name>X0XDG5_9ZZZZ</name>
<dbReference type="AlphaFoldDB" id="X0XDG5"/>
<dbReference type="InterPro" id="IPR011698">
    <property type="entry name" value="GATase_3"/>
</dbReference>
<sequence length="226" mass="24472">MEAALRLAHLYPKLMNLYGDRGNILSLRRRCQQRGIALAVDELELGEALDPAAYDLIFIGGAQDREQRRVAADLLGTKAEALHQAVEQGVVLLAVCGGYQLLGRYYRPAAGEELAGVGIFDAWTVHPGPTARRFIGNVVVRWQGATLVGFENHGGRTYLGPSARPLATVIAGFGNNGRDGSEGVVQGENAFGTYLHGSLLPKNPRFADHLIAQALRRRYGEVELSP</sequence>
<evidence type="ECO:0000256" key="1">
    <source>
        <dbReference type="ARBA" id="ARBA00022962"/>
    </source>
</evidence>
<reference evidence="3" key="1">
    <citation type="journal article" date="2014" name="Front. Microbiol.">
        <title>High frequency of phylogenetically diverse reductive dehalogenase-homologous genes in deep subseafloor sedimentary metagenomes.</title>
        <authorList>
            <person name="Kawai M."/>
            <person name="Futagami T."/>
            <person name="Toyoda A."/>
            <person name="Takaki Y."/>
            <person name="Nishi S."/>
            <person name="Hori S."/>
            <person name="Arai W."/>
            <person name="Tsubouchi T."/>
            <person name="Morono Y."/>
            <person name="Uchiyama I."/>
            <person name="Ito T."/>
            <person name="Fujiyama A."/>
            <person name="Inagaki F."/>
            <person name="Takami H."/>
        </authorList>
    </citation>
    <scope>NUCLEOTIDE SEQUENCE</scope>
    <source>
        <strain evidence="3">Expedition CK06-06</strain>
    </source>
</reference>
<protein>
    <recommendedName>
        <fullName evidence="2">CobB/CobQ-like glutamine amidotransferase domain-containing protein</fullName>
    </recommendedName>
</protein>
<feature type="domain" description="CobB/CobQ-like glutamine amidotransferase" evidence="2">
    <location>
        <begin position="7"/>
        <end position="203"/>
    </location>
</feature>
<dbReference type="GO" id="GO:0004359">
    <property type="term" value="F:glutaminase activity"/>
    <property type="evidence" value="ECO:0007669"/>
    <property type="project" value="InterPro"/>
</dbReference>
<organism evidence="3">
    <name type="scientific">marine sediment metagenome</name>
    <dbReference type="NCBI Taxonomy" id="412755"/>
    <lineage>
        <taxon>unclassified sequences</taxon>
        <taxon>metagenomes</taxon>
        <taxon>ecological metagenomes</taxon>
    </lineage>
</organism>
<evidence type="ECO:0000313" key="3">
    <source>
        <dbReference type="EMBL" id="GAG34708.1"/>
    </source>
</evidence>
<dbReference type="PANTHER" id="PTHR21343">
    <property type="entry name" value="DETHIOBIOTIN SYNTHETASE"/>
    <property type="match status" value="1"/>
</dbReference>
<dbReference type="Pfam" id="PF07685">
    <property type="entry name" value="GATase_3"/>
    <property type="match status" value="1"/>
</dbReference>
<dbReference type="GO" id="GO:0071555">
    <property type="term" value="P:cell wall organization"/>
    <property type="evidence" value="ECO:0007669"/>
    <property type="project" value="InterPro"/>
</dbReference>
<accession>X0XDG5</accession>
<dbReference type="EMBL" id="BARS01048266">
    <property type="protein sequence ID" value="GAG34708.1"/>
    <property type="molecule type" value="Genomic_DNA"/>
</dbReference>
<proteinExistence type="inferred from homology"/>
<evidence type="ECO:0000259" key="2">
    <source>
        <dbReference type="Pfam" id="PF07685"/>
    </source>
</evidence>
<dbReference type="SUPFAM" id="SSF52317">
    <property type="entry name" value="Class I glutamine amidotransferase-like"/>
    <property type="match status" value="1"/>
</dbReference>
<feature type="non-terminal residue" evidence="3">
    <location>
        <position position="226"/>
    </location>
</feature>
<dbReference type="CDD" id="cd01750">
    <property type="entry name" value="GATase1_CobQ"/>
    <property type="match status" value="1"/>
</dbReference>
<dbReference type="PANTHER" id="PTHR21343:SF9">
    <property type="entry name" value="LIPID II ISOGLUTAMINYL SYNTHASE (GLUTAMINE-HYDROLYZING) SUBUNIT GATD"/>
    <property type="match status" value="1"/>
</dbReference>
<dbReference type="GO" id="GO:0009236">
    <property type="term" value="P:cobalamin biosynthetic process"/>
    <property type="evidence" value="ECO:0007669"/>
    <property type="project" value="InterPro"/>
</dbReference>
<dbReference type="PROSITE" id="PS51274">
    <property type="entry name" value="GATASE_COBBQ"/>
    <property type="match status" value="1"/>
</dbReference>
<dbReference type="InterPro" id="IPR043702">
    <property type="entry name" value="Lipid_II_synth_GatD"/>
</dbReference>
<gene>
    <name evidence="3" type="ORF">S01H1_72382</name>
</gene>